<evidence type="ECO:0000256" key="2">
    <source>
        <dbReference type="ARBA" id="ARBA00004236"/>
    </source>
</evidence>
<dbReference type="InterPro" id="IPR010817">
    <property type="entry name" value="HemY_N"/>
</dbReference>
<evidence type="ECO:0000313" key="10">
    <source>
        <dbReference type="Proteomes" id="UP001561046"/>
    </source>
</evidence>
<organism evidence="9 10">
    <name type="scientific">Comamonas guangdongensis</name>
    <dbReference type="NCBI Taxonomy" id="510515"/>
    <lineage>
        <taxon>Bacteria</taxon>
        <taxon>Pseudomonadati</taxon>
        <taxon>Pseudomonadota</taxon>
        <taxon>Betaproteobacteria</taxon>
        <taxon>Burkholderiales</taxon>
        <taxon>Comamonadaceae</taxon>
        <taxon>Comamonas</taxon>
    </lineage>
</organism>
<keyword evidence="10" id="KW-1185">Reference proteome</keyword>
<evidence type="ECO:0000313" key="9">
    <source>
        <dbReference type="EMBL" id="MEX8191760.1"/>
    </source>
</evidence>
<keyword evidence="5 7" id="KW-1133">Transmembrane helix</keyword>
<protein>
    <submittedName>
        <fullName evidence="9">Heme biosynthesis protein HemY</fullName>
    </submittedName>
</protein>
<keyword evidence="6 7" id="KW-0472">Membrane</keyword>
<proteinExistence type="predicted"/>
<dbReference type="InterPro" id="IPR005254">
    <property type="entry name" value="Heme_biosyn_assoc_TPR_pro"/>
</dbReference>
<evidence type="ECO:0000256" key="6">
    <source>
        <dbReference type="ARBA" id="ARBA00023136"/>
    </source>
</evidence>
<dbReference type="Proteomes" id="UP001561046">
    <property type="component" value="Unassembled WGS sequence"/>
</dbReference>
<reference evidence="9 10" key="1">
    <citation type="journal article" date="2013" name="Int. J. Syst. Evol. Microbiol.">
        <title>Comamonas guangdongensis sp. nov., isolated from subterranean forest sediment, and emended description of the genus Comamonas.</title>
        <authorList>
            <person name="Zhang J."/>
            <person name="Wang Y."/>
            <person name="Zhou S."/>
            <person name="Wu C."/>
            <person name="He J."/>
            <person name="Li F."/>
        </authorList>
    </citation>
    <scope>NUCLEOTIDE SEQUENCE [LARGE SCALE GENOMIC DNA]</scope>
    <source>
        <strain evidence="9 10">CCTCC AB2011133</strain>
    </source>
</reference>
<comment type="subcellular location">
    <subcellularLocation>
        <location evidence="2">Cell membrane</location>
    </subcellularLocation>
    <subcellularLocation>
        <location evidence="1">Membrane</location>
        <topology evidence="1">Multi-pass membrane protein</topology>
    </subcellularLocation>
</comment>
<feature type="transmembrane region" description="Helical" evidence="7">
    <location>
        <begin position="41"/>
        <end position="66"/>
    </location>
</feature>
<sequence length="436" mass="48261">MRAALWLMGLFAVAVAAALFAGNNQSTVTWFWSPYRVDMSLNLAIVLILLAFVLLYAALRALATLLQMPHQARRWRMQQKERGMNQSLLEALSHLQAGRFLRARKAALAALSTEQSLRDAKAAIPYGERLNATANLLAADASHALQDGALRDKHWQQAMEVLPSPGNTQDTEIREGAQMRSARWALDDRDATDSMRRLGELPQGAGRRTIALRIKLKAARLAGDTRIALDTARLLAKHRAFSPAASASVVRGLLLASIRDARDTSSLQQFWLSLDEDERAMPEIAIPATERLVELGGEAPQARAWLLPVWEHLLARPSPRTEAHLPKLVQVLQSCLGKLDGAWLARMEAAANANPREPRLQYLAGMACVQRQLWGKAQQLLTRAAPQLEEPLLRTRAWQRLALMAEHRGDMEASAIAWKLAAQAMVVLPDNPAQDE</sequence>
<name>A0ABV3ZQV9_9BURK</name>
<keyword evidence="3" id="KW-1003">Cell membrane</keyword>
<evidence type="ECO:0000259" key="8">
    <source>
        <dbReference type="Pfam" id="PF07219"/>
    </source>
</evidence>
<dbReference type="NCBIfam" id="TIGR00540">
    <property type="entry name" value="TPR_hemY_coli"/>
    <property type="match status" value="1"/>
</dbReference>
<dbReference type="RefSeq" id="WP_369336969.1">
    <property type="nucleotide sequence ID" value="NZ_JBFYGN010000002.1"/>
</dbReference>
<evidence type="ECO:0000256" key="3">
    <source>
        <dbReference type="ARBA" id="ARBA00022475"/>
    </source>
</evidence>
<keyword evidence="4 7" id="KW-0812">Transmembrane</keyword>
<evidence type="ECO:0000256" key="1">
    <source>
        <dbReference type="ARBA" id="ARBA00004141"/>
    </source>
</evidence>
<dbReference type="EMBL" id="JBFYGN010000002">
    <property type="protein sequence ID" value="MEX8191760.1"/>
    <property type="molecule type" value="Genomic_DNA"/>
</dbReference>
<evidence type="ECO:0000256" key="5">
    <source>
        <dbReference type="ARBA" id="ARBA00022989"/>
    </source>
</evidence>
<evidence type="ECO:0000256" key="7">
    <source>
        <dbReference type="SAM" id="Phobius"/>
    </source>
</evidence>
<accession>A0ABV3ZQV9</accession>
<feature type="domain" description="HemY N-terminal" evidence="8">
    <location>
        <begin position="28"/>
        <end position="115"/>
    </location>
</feature>
<evidence type="ECO:0000256" key="4">
    <source>
        <dbReference type="ARBA" id="ARBA00022692"/>
    </source>
</evidence>
<gene>
    <name evidence="9" type="ORF">AB6724_02785</name>
</gene>
<comment type="caution">
    <text evidence="9">The sequence shown here is derived from an EMBL/GenBank/DDBJ whole genome shotgun (WGS) entry which is preliminary data.</text>
</comment>
<dbReference type="Pfam" id="PF07219">
    <property type="entry name" value="HemY_N"/>
    <property type="match status" value="1"/>
</dbReference>